<evidence type="ECO:0000256" key="5">
    <source>
        <dbReference type="ARBA" id="ARBA00023152"/>
    </source>
</evidence>
<dbReference type="EMBL" id="NJBO01000001">
    <property type="protein sequence ID" value="TKJ44389.1"/>
    <property type="molecule type" value="Genomic_DNA"/>
</dbReference>
<feature type="binding site" evidence="7">
    <location>
        <position position="209"/>
    </location>
    <ligand>
        <name>substrate</name>
    </ligand>
</feature>
<dbReference type="PANTHER" id="PTHR21139:SF42">
    <property type="entry name" value="TRIOSEPHOSPHATE ISOMERASE"/>
    <property type="match status" value="1"/>
</dbReference>
<dbReference type="Proteomes" id="UP000317778">
    <property type="component" value="Unassembled WGS sequence"/>
</dbReference>
<name>A0A532VB20_UNCT6</name>
<comment type="catalytic activity">
    <reaction evidence="7 8">
        <text>D-glyceraldehyde 3-phosphate = dihydroxyacetone phosphate</text>
        <dbReference type="Rhea" id="RHEA:18585"/>
        <dbReference type="ChEBI" id="CHEBI:57642"/>
        <dbReference type="ChEBI" id="CHEBI:59776"/>
        <dbReference type="EC" id="5.3.1.1"/>
    </reaction>
</comment>
<comment type="similarity">
    <text evidence="2 7 8">Belongs to the triosephosphate isomerase family.</text>
</comment>
<dbReference type="InterPro" id="IPR022896">
    <property type="entry name" value="TrioseP_Isoase_bac/euk"/>
</dbReference>
<accession>A0A532VB20</accession>
<dbReference type="GO" id="GO:0019563">
    <property type="term" value="P:glycerol catabolic process"/>
    <property type="evidence" value="ECO:0007669"/>
    <property type="project" value="TreeGrafter"/>
</dbReference>
<keyword evidence="6 7" id="KW-0413">Isomerase</keyword>
<dbReference type="InterPro" id="IPR000652">
    <property type="entry name" value="Triosephosphate_isomerase"/>
</dbReference>
<proteinExistence type="inferred from homology"/>
<evidence type="ECO:0000256" key="3">
    <source>
        <dbReference type="ARBA" id="ARBA00022432"/>
    </source>
</evidence>
<dbReference type="FunFam" id="3.20.20.70:FF:000016">
    <property type="entry name" value="Triosephosphate isomerase"/>
    <property type="match status" value="1"/>
</dbReference>
<feature type="active site" description="Electrophile" evidence="7">
    <location>
        <position position="95"/>
    </location>
</feature>
<keyword evidence="5 7" id="KW-0324">Glycolysis</keyword>
<feature type="binding site" evidence="7">
    <location>
        <position position="170"/>
    </location>
    <ligand>
        <name>substrate</name>
    </ligand>
</feature>
<dbReference type="Gene3D" id="3.20.20.70">
    <property type="entry name" value="Aldolase class I"/>
    <property type="match status" value="1"/>
</dbReference>
<dbReference type="Pfam" id="PF00121">
    <property type="entry name" value="TIM"/>
    <property type="match status" value="1"/>
</dbReference>
<evidence type="ECO:0000256" key="2">
    <source>
        <dbReference type="ARBA" id="ARBA00007422"/>
    </source>
</evidence>
<dbReference type="PROSITE" id="PS00171">
    <property type="entry name" value="TIM_1"/>
    <property type="match status" value="1"/>
</dbReference>
<evidence type="ECO:0000256" key="6">
    <source>
        <dbReference type="ARBA" id="ARBA00023235"/>
    </source>
</evidence>
<dbReference type="GO" id="GO:0006094">
    <property type="term" value="P:gluconeogenesis"/>
    <property type="evidence" value="ECO:0007669"/>
    <property type="project" value="UniProtKB-UniRule"/>
</dbReference>
<dbReference type="InterPro" id="IPR035990">
    <property type="entry name" value="TIM_sf"/>
</dbReference>
<feature type="binding site" evidence="7">
    <location>
        <begin position="9"/>
        <end position="11"/>
    </location>
    <ligand>
        <name>substrate</name>
    </ligand>
</feature>
<comment type="subcellular location">
    <subcellularLocation>
        <location evidence="7 8">Cytoplasm</location>
    </subcellularLocation>
</comment>
<comment type="pathway">
    <text evidence="1 7 8">Carbohydrate degradation; glycolysis; D-glyceraldehyde 3-phosphate from glycerone phosphate: step 1/1.</text>
</comment>
<dbReference type="InterPro" id="IPR020861">
    <property type="entry name" value="Triosephosphate_isomerase_AS"/>
</dbReference>
<comment type="subunit">
    <text evidence="7 8">Homodimer.</text>
</comment>
<comment type="caution">
    <text evidence="9">The sequence shown here is derived from an EMBL/GenBank/DDBJ whole genome shotgun (WGS) entry which is preliminary data.</text>
</comment>
<dbReference type="CDD" id="cd00311">
    <property type="entry name" value="TIM"/>
    <property type="match status" value="1"/>
</dbReference>
<dbReference type="EC" id="5.3.1.1" evidence="7 8"/>
<dbReference type="GO" id="GO:0006096">
    <property type="term" value="P:glycolytic process"/>
    <property type="evidence" value="ECO:0007669"/>
    <property type="project" value="UniProtKB-UniRule"/>
</dbReference>
<feature type="active site" description="Proton acceptor" evidence="7">
    <location>
        <position position="164"/>
    </location>
</feature>
<keyword evidence="4 7" id="KW-0963">Cytoplasm</keyword>
<evidence type="ECO:0000256" key="4">
    <source>
        <dbReference type="ARBA" id="ARBA00022490"/>
    </source>
</evidence>
<gene>
    <name evidence="7" type="primary">tpiA</name>
    <name evidence="9" type="ORF">CEE36_01210</name>
</gene>
<comment type="function">
    <text evidence="7">Involved in the gluconeogenesis. Catalyzes stereospecifically the conversion of dihydroxyacetone phosphate (DHAP) to D-glyceraldehyde-3-phosphate (G3P).</text>
</comment>
<keyword evidence="3 7" id="KW-0312">Gluconeogenesis</keyword>
<dbReference type="HAMAP" id="MF_00147_B">
    <property type="entry name" value="TIM_B"/>
    <property type="match status" value="1"/>
</dbReference>
<evidence type="ECO:0000256" key="1">
    <source>
        <dbReference type="ARBA" id="ARBA00004680"/>
    </source>
</evidence>
<dbReference type="InterPro" id="IPR013785">
    <property type="entry name" value="Aldolase_TIM"/>
</dbReference>
<protein>
    <recommendedName>
        <fullName evidence="7 8">Triosephosphate isomerase</fullName>
        <shortName evidence="7">TIM</shortName>
        <shortName evidence="7">TPI</shortName>
        <ecNumber evidence="7 8">5.3.1.1</ecNumber>
    </recommendedName>
    <alternativeName>
        <fullName evidence="7">Triose-phosphate isomerase</fullName>
    </alternativeName>
</protein>
<evidence type="ECO:0000256" key="8">
    <source>
        <dbReference type="RuleBase" id="RU363013"/>
    </source>
</evidence>
<dbReference type="GO" id="GO:0005829">
    <property type="term" value="C:cytosol"/>
    <property type="evidence" value="ECO:0007669"/>
    <property type="project" value="TreeGrafter"/>
</dbReference>
<dbReference type="AlphaFoldDB" id="A0A532VB20"/>
<dbReference type="PANTHER" id="PTHR21139">
    <property type="entry name" value="TRIOSEPHOSPHATE ISOMERASE"/>
    <property type="match status" value="1"/>
</dbReference>
<dbReference type="GO" id="GO:0046166">
    <property type="term" value="P:glyceraldehyde-3-phosphate biosynthetic process"/>
    <property type="evidence" value="ECO:0007669"/>
    <property type="project" value="TreeGrafter"/>
</dbReference>
<evidence type="ECO:0000313" key="10">
    <source>
        <dbReference type="Proteomes" id="UP000317778"/>
    </source>
</evidence>
<sequence length="252" mass="27247">MRRLALVGNWKMHTTPSQARELARELRERLEGVKEVDIAVCPPATSLAAVADALAGSNIAWGAQNAHWAEAGAFTGEISVSALRELGCTYVIVGHSERRHIFGESDEMVAKRLVGVTASGLVPILCVGETEAERELGQTEKVLTRQLERAFERIEEPPAMVAYEPVWAIGTGKRAEIGDMEMAHRFIRERLAARFGSKAQGVRILYGGSLKPANVAELASSEEFDGGLVGGASLSASSFAELIARAIERRNH</sequence>
<dbReference type="NCBIfam" id="TIGR00419">
    <property type="entry name" value="tim"/>
    <property type="match status" value="1"/>
</dbReference>
<feature type="binding site" evidence="7">
    <location>
        <begin position="230"/>
        <end position="231"/>
    </location>
    <ligand>
        <name>substrate</name>
    </ligand>
</feature>
<reference evidence="9 10" key="1">
    <citation type="submission" date="2017-06" db="EMBL/GenBank/DDBJ databases">
        <title>Novel microbial phyla capable of carbon fixation and sulfur reduction in deep-sea sediments.</title>
        <authorList>
            <person name="Huang J."/>
            <person name="Baker B."/>
            <person name="Wang Y."/>
        </authorList>
    </citation>
    <scope>NUCLEOTIDE SEQUENCE [LARGE SCALE GENOMIC DNA]</scope>
    <source>
        <strain evidence="9">B3_TA06</strain>
    </source>
</reference>
<dbReference type="GO" id="GO:0004807">
    <property type="term" value="F:triose-phosphate isomerase activity"/>
    <property type="evidence" value="ECO:0007669"/>
    <property type="project" value="UniProtKB-UniRule"/>
</dbReference>
<organism evidence="9 10">
    <name type="scientific">candidate division TA06 bacterium B3_TA06</name>
    <dbReference type="NCBI Taxonomy" id="2012487"/>
    <lineage>
        <taxon>Bacteria</taxon>
        <taxon>Bacteria division TA06</taxon>
    </lineage>
</organism>
<dbReference type="PROSITE" id="PS51440">
    <property type="entry name" value="TIM_2"/>
    <property type="match status" value="1"/>
</dbReference>
<dbReference type="UniPathway" id="UPA00109">
    <property type="reaction ID" value="UER00189"/>
</dbReference>
<dbReference type="UniPathway" id="UPA00138"/>
<evidence type="ECO:0000313" key="9">
    <source>
        <dbReference type="EMBL" id="TKJ44389.1"/>
    </source>
</evidence>
<evidence type="ECO:0000256" key="7">
    <source>
        <dbReference type="HAMAP-Rule" id="MF_00147"/>
    </source>
</evidence>
<dbReference type="SUPFAM" id="SSF51351">
    <property type="entry name" value="Triosephosphate isomerase (TIM)"/>
    <property type="match status" value="1"/>
</dbReference>
<comment type="pathway">
    <text evidence="7 8">Carbohydrate biosynthesis; gluconeogenesis.</text>
</comment>